<sequence>MSVPRLFERKRPPCPSNAEVRCAPVSDESSLPRKEALRVHPDQLRPSPVWRSTFGAYDDAAVLVLCIYRRRVSGETIDHGAEWRETFREVVKRIGSKGNMSNTPNWPLFVLTNTQNQDNLKRDLMKYQNVTGVFCTWQALADYEKLSDLNSHFNFAGVLKNVPTGAIGSDCVALNLIVGGRVSMPNYWGHDVYPGVGLYFLLLQKGKENLSIVPYCDPNTNLRPMVGDKNLSIEESFKSELSEKHKVLKVFRVGVSLDAGAPALGHLKPYKFVAENNTIVFGHHVKEKLCNNNNRINDLGKIEVYLGV</sequence>
<accession>A0AAE0C2C5</accession>
<organism evidence="1 2">
    <name type="scientific">Cymbomonas tetramitiformis</name>
    <dbReference type="NCBI Taxonomy" id="36881"/>
    <lineage>
        <taxon>Eukaryota</taxon>
        <taxon>Viridiplantae</taxon>
        <taxon>Chlorophyta</taxon>
        <taxon>Pyramimonadophyceae</taxon>
        <taxon>Pyramimonadales</taxon>
        <taxon>Pyramimonadaceae</taxon>
        <taxon>Cymbomonas</taxon>
    </lineage>
</organism>
<protein>
    <submittedName>
        <fullName evidence="1">Uncharacterized protein</fullName>
    </submittedName>
</protein>
<comment type="caution">
    <text evidence="1">The sequence shown here is derived from an EMBL/GenBank/DDBJ whole genome shotgun (WGS) entry which is preliminary data.</text>
</comment>
<reference evidence="1 2" key="1">
    <citation type="journal article" date="2015" name="Genome Biol. Evol.">
        <title>Comparative Genomics of a Bacterivorous Green Alga Reveals Evolutionary Causalities and Consequences of Phago-Mixotrophic Mode of Nutrition.</title>
        <authorList>
            <person name="Burns J.A."/>
            <person name="Paasch A."/>
            <person name="Narechania A."/>
            <person name="Kim E."/>
        </authorList>
    </citation>
    <scope>NUCLEOTIDE SEQUENCE [LARGE SCALE GENOMIC DNA]</scope>
    <source>
        <strain evidence="1 2">PLY_AMNH</strain>
    </source>
</reference>
<name>A0AAE0C2C5_9CHLO</name>
<gene>
    <name evidence="1" type="ORF">CYMTET_43349</name>
</gene>
<evidence type="ECO:0000313" key="2">
    <source>
        <dbReference type="Proteomes" id="UP001190700"/>
    </source>
</evidence>
<evidence type="ECO:0000313" key="1">
    <source>
        <dbReference type="EMBL" id="KAK3247123.1"/>
    </source>
</evidence>
<dbReference type="AlphaFoldDB" id="A0AAE0C2C5"/>
<proteinExistence type="predicted"/>
<dbReference type="Proteomes" id="UP001190700">
    <property type="component" value="Unassembled WGS sequence"/>
</dbReference>
<keyword evidence="2" id="KW-1185">Reference proteome</keyword>
<dbReference type="EMBL" id="LGRX02029197">
    <property type="protein sequence ID" value="KAK3247123.1"/>
    <property type="molecule type" value="Genomic_DNA"/>
</dbReference>